<keyword evidence="2 13" id="KW-0723">Serine/threonine-protein kinase</keyword>
<evidence type="ECO:0000313" key="13">
    <source>
        <dbReference type="EMBL" id="NOV45797.1"/>
    </source>
</evidence>
<dbReference type="EMBL" id="GIIL01002071">
    <property type="protein sequence ID" value="NOV45797.1"/>
    <property type="molecule type" value="Transcribed_RNA"/>
</dbReference>
<dbReference type="GO" id="GO:0004674">
    <property type="term" value="F:protein serine/threonine kinase activity"/>
    <property type="evidence" value="ECO:0007669"/>
    <property type="project" value="UniProtKB-KW"/>
</dbReference>
<proteinExistence type="inferred from homology"/>
<dbReference type="InterPro" id="IPR011009">
    <property type="entry name" value="Kinase-like_dom_sf"/>
</dbReference>
<evidence type="ECO:0000256" key="3">
    <source>
        <dbReference type="ARBA" id="ARBA00022553"/>
    </source>
</evidence>
<feature type="region of interest" description="Disordered" evidence="11">
    <location>
        <begin position="380"/>
        <end position="408"/>
    </location>
</feature>
<dbReference type="EC" id="2.7.11.1" evidence="1"/>
<evidence type="ECO:0000256" key="11">
    <source>
        <dbReference type="SAM" id="MobiDB-lite"/>
    </source>
</evidence>
<evidence type="ECO:0000256" key="8">
    <source>
        <dbReference type="ARBA" id="ARBA00047899"/>
    </source>
</evidence>
<dbReference type="SMART" id="SM00220">
    <property type="entry name" value="S_TKc"/>
    <property type="match status" value="1"/>
</dbReference>
<evidence type="ECO:0000256" key="10">
    <source>
        <dbReference type="ARBA" id="ARBA00060827"/>
    </source>
</evidence>
<evidence type="ECO:0000256" key="1">
    <source>
        <dbReference type="ARBA" id="ARBA00012513"/>
    </source>
</evidence>
<dbReference type="AlphaFoldDB" id="A0A6M2DLS2"/>
<name>A0A6M2DLS2_XENCH</name>
<dbReference type="InterPro" id="IPR000719">
    <property type="entry name" value="Prot_kinase_dom"/>
</dbReference>
<evidence type="ECO:0000256" key="6">
    <source>
        <dbReference type="ARBA" id="ARBA00022777"/>
    </source>
</evidence>
<evidence type="ECO:0000259" key="12">
    <source>
        <dbReference type="PROSITE" id="PS50011"/>
    </source>
</evidence>
<feature type="compositionally biased region" description="Basic and acidic residues" evidence="11">
    <location>
        <begin position="380"/>
        <end position="401"/>
    </location>
</feature>
<sequence>MLPEHVKLAGDGFLELNEDRLKVLVKQEPISDFYHVEQTPFARGKFASVRRLVHKTSGVPFAGKFIRRRRRAADTSKEIFHEMAVLDLCSGSDRVVRLVEVYETRAEVALVLELATGGELQHILDEEERLSESDARRALRHTLRGLRDLHAHNVAHLDLKPQNLLVCNVEGSDNKTRTLADVKLCDFGISRLIQPGVEVREIMGTPDYVAPEVLQYERLSLATDIWSVGVLTYVLLSGFSPFAGDSKQETYLNITQNELAFPQDLFQDVSDAAKEFVKSCLILHPGSRPTVEQCLDHPWLSETSKPNVDSVLIKSITQNEDAEAEKEPEDKIQIPPEIITKASVYISFPDAPTTPKVSRKSHLGLQTSNKVLALSKKFQQDLPEHEDDKDKNEKEIDKNHDENDENINLNGFENTVTYTMTCLLCSQCGSQCCHIPRKSLTMERGILC</sequence>
<dbReference type="GO" id="GO:0043065">
    <property type="term" value="P:positive regulation of apoptotic process"/>
    <property type="evidence" value="ECO:0007669"/>
    <property type="project" value="TreeGrafter"/>
</dbReference>
<keyword evidence="7" id="KW-0067">ATP-binding</keyword>
<dbReference type="Gene3D" id="3.30.200.20">
    <property type="entry name" value="Phosphorylase Kinase, domain 1"/>
    <property type="match status" value="1"/>
</dbReference>
<evidence type="ECO:0000256" key="5">
    <source>
        <dbReference type="ARBA" id="ARBA00022741"/>
    </source>
</evidence>
<evidence type="ECO:0000256" key="7">
    <source>
        <dbReference type="ARBA" id="ARBA00022840"/>
    </source>
</evidence>
<dbReference type="GO" id="GO:0005634">
    <property type="term" value="C:nucleus"/>
    <property type="evidence" value="ECO:0007669"/>
    <property type="project" value="TreeGrafter"/>
</dbReference>
<dbReference type="PROSITE" id="PS00108">
    <property type="entry name" value="PROTEIN_KINASE_ST"/>
    <property type="match status" value="1"/>
</dbReference>
<dbReference type="Gene3D" id="1.10.510.10">
    <property type="entry name" value="Transferase(Phosphotransferase) domain 1"/>
    <property type="match status" value="1"/>
</dbReference>
<keyword evidence="4" id="KW-0808">Transferase</keyword>
<comment type="similarity">
    <text evidence="10">Belongs to the protein kinase superfamily. CAMK Ser/Thr protein kinase family. DAP kinase subfamily.</text>
</comment>
<evidence type="ECO:0000256" key="4">
    <source>
        <dbReference type="ARBA" id="ARBA00022679"/>
    </source>
</evidence>
<keyword evidence="3" id="KW-0597">Phosphoprotein</keyword>
<dbReference type="GO" id="GO:0035556">
    <property type="term" value="P:intracellular signal transduction"/>
    <property type="evidence" value="ECO:0007669"/>
    <property type="project" value="TreeGrafter"/>
</dbReference>
<accession>A0A6M2DLS2</accession>
<dbReference type="Pfam" id="PF00069">
    <property type="entry name" value="Pkinase"/>
    <property type="match status" value="1"/>
</dbReference>
<protein>
    <recommendedName>
        <fullName evidence="1">non-specific serine/threonine protein kinase</fullName>
        <ecNumber evidence="1">2.7.11.1</ecNumber>
    </recommendedName>
</protein>
<dbReference type="PROSITE" id="PS50011">
    <property type="entry name" value="PROTEIN_KINASE_DOM"/>
    <property type="match status" value="1"/>
</dbReference>
<dbReference type="FunFam" id="3.30.200.20:FF:000175">
    <property type="entry name" value="Serine/threonine-protein kinase 17B"/>
    <property type="match status" value="1"/>
</dbReference>
<feature type="domain" description="Protein kinase" evidence="12">
    <location>
        <begin position="35"/>
        <end position="300"/>
    </location>
</feature>
<comment type="catalytic activity">
    <reaction evidence="9">
        <text>L-seryl-[protein] + ATP = O-phospho-L-seryl-[protein] + ADP + H(+)</text>
        <dbReference type="Rhea" id="RHEA:17989"/>
        <dbReference type="Rhea" id="RHEA-COMP:9863"/>
        <dbReference type="Rhea" id="RHEA-COMP:11604"/>
        <dbReference type="ChEBI" id="CHEBI:15378"/>
        <dbReference type="ChEBI" id="CHEBI:29999"/>
        <dbReference type="ChEBI" id="CHEBI:30616"/>
        <dbReference type="ChEBI" id="CHEBI:83421"/>
        <dbReference type="ChEBI" id="CHEBI:456216"/>
        <dbReference type="EC" id="2.7.11.1"/>
    </reaction>
</comment>
<dbReference type="GO" id="GO:0005524">
    <property type="term" value="F:ATP binding"/>
    <property type="evidence" value="ECO:0007669"/>
    <property type="project" value="UniProtKB-KW"/>
</dbReference>
<keyword evidence="6 13" id="KW-0418">Kinase</keyword>
<dbReference type="InterPro" id="IPR008271">
    <property type="entry name" value="Ser/Thr_kinase_AS"/>
</dbReference>
<dbReference type="PANTHER" id="PTHR24342:SF12">
    <property type="entry name" value="DEATH-ASSOCIATED PROTEIN KINASE RELATED"/>
    <property type="match status" value="1"/>
</dbReference>
<dbReference type="SUPFAM" id="SSF56112">
    <property type="entry name" value="Protein kinase-like (PK-like)"/>
    <property type="match status" value="1"/>
</dbReference>
<dbReference type="PANTHER" id="PTHR24342">
    <property type="entry name" value="SERINE/THREONINE-PROTEIN KINASE 17"/>
    <property type="match status" value="1"/>
</dbReference>
<evidence type="ECO:0000256" key="9">
    <source>
        <dbReference type="ARBA" id="ARBA00048679"/>
    </source>
</evidence>
<comment type="catalytic activity">
    <reaction evidence="8">
        <text>L-threonyl-[protein] + ATP = O-phospho-L-threonyl-[protein] + ADP + H(+)</text>
        <dbReference type="Rhea" id="RHEA:46608"/>
        <dbReference type="Rhea" id="RHEA-COMP:11060"/>
        <dbReference type="Rhea" id="RHEA-COMP:11605"/>
        <dbReference type="ChEBI" id="CHEBI:15378"/>
        <dbReference type="ChEBI" id="CHEBI:30013"/>
        <dbReference type="ChEBI" id="CHEBI:30616"/>
        <dbReference type="ChEBI" id="CHEBI:61977"/>
        <dbReference type="ChEBI" id="CHEBI:456216"/>
        <dbReference type="EC" id="2.7.11.1"/>
    </reaction>
</comment>
<organism evidence="13">
    <name type="scientific">Xenopsylla cheopis</name>
    <name type="common">Oriental rat flea</name>
    <name type="synonym">Pulex cheopis</name>
    <dbReference type="NCBI Taxonomy" id="163159"/>
    <lineage>
        <taxon>Eukaryota</taxon>
        <taxon>Metazoa</taxon>
        <taxon>Ecdysozoa</taxon>
        <taxon>Arthropoda</taxon>
        <taxon>Hexapoda</taxon>
        <taxon>Insecta</taxon>
        <taxon>Pterygota</taxon>
        <taxon>Neoptera</taxon>
        <taxon>Endopterygota</taxon>
        <taxon>Siphonaptera</taxon>
        <taxon>Pulicidae</taxon>
        <taxon>Xenopsyllinae</taxon>
        <taxon>Xenopsylla</taxon>
    </lineage>
</organism>
<evidence type="ECO:0000256" key="2">
    <source>
        <dbReference type="ARBA" id="ARBA00022527"/>
    </source>
</evidence>
<reference evidence="13" key="1">
    <citation type="submission" date="2020-03" db="EMBL/GenBank/DDBJ databases">
        <title>Transcriptomic Profiling of the Digestive Tract of the Rat Flea, Xenopsylla cheopis, Following Blood Feeding and Infection with Yersinia pestis.</title>
        <authorList>
            <person name="Bland D.M."/>
            <person name="Martens C.A."/>
            <person name="Virtaneva K."/>
            <person name="Kanakabandi K."/>
            <person name="Long D."/>
            <person name="Rosenke R."/>
            <person name="Saturday G.A."/>
            <person name="Hoyt F.H."/>
            <person name="Bruno D.P."/>
            <person name="Ribeiro J.M.C."/>
            <person name="Hinnebusch J."/>
        </authorList>
    </citation>
    <scope>NUCLEOTIDE SEQUENCE</scope>
</reference>
<keyword evidence="5" id="KW-0547">Nucleotide-binding</keyword>